<gene>
    <name evidence="4" type="ORF">PSALAMII_LOCUS752</name>
</gene>
<keyword evidence="1" id="KW-0833">Ubl conjugation pathway</keyword>
<feature type="region of interest" description="Disordered" evidence="2">
    <location>
        <begin position="202"/>
        <end position="265"/>
    </location>
</feature>
<comment type="caution">
    <text evidence="4">The sequence shown here is derived from an EMBL/GenBank/DDBJ whole genome shotgun (WGS) entry which is preliminary data.</text>
</comment>
<evidence type="ECO:0000256" key="1">
    <source>
        <dbReference type="ARBA" id="ARBA00022786"/>
    </source>
</evidence>
<dbReference type="EMBL" id="CAJVPA010000033">
    <property type="protein sequence ID" value="CAG8250278.1"/>
    <property type="molecule type" value="Genomic_DNA"/>
</dbReference>
<dbReference type="InterPro" id="IPR016135">
    <property type="entry name" value="UBQ-conjugating_enzyme/RWD"/>
</dbReference>
<dbReference type="InterPro" id="IPR050113">
    <property type="entry name" value="Ub_conjugating_enzyme"/>
</dbReference>
<feature type="compositionally biased region" description="Basic and acidic residues" evidence="2">
    <location>
        <begin position="256"/>
        <end position="265"/>
    </location>
</feature>
<dbReference type="PANTHER" id="PTHR24067">
    <property type="entry name" value="UBIQUITIN-CONJUGATING ENZYME E2"/>
    <property type="match status" value="1"/>
</dbReference>
<dbReference type="PROSITE" id="PS50127">
    <property type="entry name" value="UBC_2"/>
    <property type="match status" value="1"/>
</dbReference>
<dbReference type="Pfam" id="PF00179">
    <property type="entry name" value="UQ_con"/>
    <property type="match status" value="1"/>
</dbReference>
<evidence type="ECO:0000313" key="5">
    <source>
        <dbReference type="Proteomes" id="UP001152646"/>
    </source>
</evidence>
<evidence type="ECO:0000313" key="4">
    <source>
        <dbReference type="EMBL" id="CAG8250278.1"/>
    </source>
</evidence>
<dbReference type="SUPFAM" id="SSF54495">
    <property type="entry name" value="UBC-like"/>
    <property type="match status" value="1"/>
</dbReference>
<dbReference type="AlphaFoldDB" id="A0A9W4IA72"/>
<accession>A0A9W4IA72</accession>
<dbReference type="SMART" id="SM00212">
    <property type="entry name" value="UBCc"/>
    <property type="match status" value="1"/>
</dbReference>
<evidence type="ECO:0000256" key="2">
    <source>
        <dbReference type="SAM" id="MobiDB-lite"/>
    </source>
</evidence>
<feature type="compositionally biased region" description="Basic and acidic residues" evidence="2">
    <location>
        <begin position="205"/>
        <end position="214"/>
    </location>
</feature>
<dbReference type="OrthoDB" id="19692at2759"/>
<reference evidence="4" key="1">
    <citation type="submission" date="2021-07" db="EMBL/GenBank/DDBJ databases">
        <authorList>
            <person name="Branca A.L. A."/>
        </authorList>
    </citation>
    <scope>NUCLEOTIDE SEQUENCE</scope>
</reference>
<dbReference type="Gene3D" id="3.10.110.10">
    <property type="entry name" value="Ubiquitin Conjugating Enzyme"/>
    <property type="match status" value="1"/>
</dbReference>
<feature type="domain" description="UBC core" evidence="3">
    <location>
        <begin position="1"/>
        <end position="187"/>
    </location>
</feature>
<evidence type="ECO:0000259" key="3">
    <source>
        <dbReference type="PROSITE" id="PS50127"/>
    </source>
</evidence>
<organism evidence="4 5">
    <name type="scientific">Penicillium salamii</name>
    <dbReference type="NCBI Taxonomy" id="1612424"/>
    <lineage>
        <taxon>Eukaryota</taxon>
        <taxon>Fungi</taxon>
        <taxon>Dikarya</taxon>
        <taxon>Ascomycota</taxon>
        <taxon>Pezizomycotina</taxon>
        <taxon>Eurotiomycetes</taxon>
        <taxon>Eurotiomycetidae</taxon>
        <taxon>Eurotiales</taxon>
        <taxon>Aspergillaceae</taxon>
        <taxon>Penicillium</taxon>
    </lineage>
</organism>
<sequence>MAERILMNEYKSLQKERWVHVAVSQPPIVNGVNRFRHILHLVINDLTEMQLHNDDIFQWDIALIVVNPDSMYYGGYFKAVMRFPSNYPYVPPKFQFLKPLHHPNIYPDGKLCISILHAPGDDEMSGELASERWSPAQRVESVLISILSLLDDAECSSPANVDAAVLLRNEPEVYRRLVKADVEKSRLDIPEGFEMPTHAAMASEPMEKEDHDFWADSDVDSDVFGGSDSDDNLDMEESSGEDMEDESADDSSDTEETPRKPRANE</sequence>
<dbReference type="InterPro" id="IPR000608">
    <property type="entry name" value="UBC"/>
</dbReference>
<proteinExistence type="predicted"/>
<protein>
    <recommendedName>
        <fullName evidence="3">UBC core domain-containing protein</fullName>
    </recommendedName>
</protein>
<dbReference type="FunFam" id="3.10.110.10:FF:000051">
    <property type="entry name" value="ubiquitin-conjugating enzyme E2 R2-like"/>
    <property type="match status" value="1"/>
</dbReference>
<name>A0A9W4IA72_9EURO</name>
<dbReference type="Proteomes" id="UP001152646">
    <property type="component" value="Unassembled WGS sequence"/>
</dbReference>
<feature type="compositionally biased region" description="Acidic residues" evidence="2">
    <location>
        <begin position="228"/>
        <end position="255"/>
    </location>
</feature>